<organism evidence="5 6">
    <name type="scientific">Vescimonas coprocola</name>
    <dbReference type="NCBI Taxonomy" id="2714355"/>
    <lineage>
        <taxon>Bacteria</taxon>
        <taxon>Bacillati</taxon>
        <taxon>Bacillota</taxon>
        <taxon>Clostridia</taxon>
        <taxon>Eubacteriales</taxon>
        <taxon>Oscillospiraceae</taxon>
        <taxon>Vescimonas</taxon>
    </lineage>
</organism>
<keyword evidence="1 3" id="KW-0732">Signal</keyword>
<evidence type="ECO:0000256" key="1">
    <source>
        <dbReference type="ARBA" id="ARBA00022729"/>
    </source>
</evidence>
<feature type="domain" description="DUF5067" evidence="4">
    <location>
        <begin position="58"/>
        <end position="175"/>
    </location>
</feature>
<evidence type="ECO:0000256" key="2">
    <source>
        <dbReference type="SAM" id="MobiDB-lite"/>
    </source>
</evidence>
<evidence type="ECO:0000259" key="4">
    <source>
        <dbReference type="Pfam" id="PF16729"/>
    </source>
</evidence>
<evidence type="ECO:0000256" key="3">
    <source>
        <dbReference type="SAM" id="SignalP"/>
    </source>
</evidence>
<dbReference type="InterPro" id="IPR029050">
    <property type="entry name" value="Immunoprotect_excell_Ig-like"/>
</dbReference>
<dbReference type="Proteomes" id="UP000681035">
    <property type="component" value="Chromosome"/>
</dbReference>
<feature type="chain" id="PRO_5032828213" description="DUF5067 domain-containing protein" evidence="3">
    <location>
        <begin position="26"/>
        <end position="195"/>
    </location>
</feature>
<dbReference type="Gene3D" id="2.60.40.1240">
    <property type="match status" value="1"/>
</dbReference>
<dbReference type="AlphaFoldDB" id="A0A810PW72"/>
<feature type="compositionally biased region" description="Basic and acidic residues" evidence="2">
    <location>
        <begin position="54"/>
        <end position="66"/>
    </location>
</feature>
<keyword evidence="6" id="KW-1185">Reference proteome</keyword>
<feature type="signal peptide" evidence="3">
    <location>
        <begin position="1"/>
        <end position="25"/>
    </location>
</feature>
<evidence type="ECO:0000313" key="6">
    <source>
        <dbReference type="Proteomes" id="UP000681035"/>
    </source>
</evidence>
<dbReference type="Pfam" id="PF16729">
    <property type="entry name" value="DUF5067"/>
    <property type="match status" value="1"/>
</dbReference>
<dbReference type="PROSITE" id="PS51257">
    <property type="entry name" value="PROKAR_LIPOPROTEIN"/>
    <property type="match status" value="1"/>
</dbReference>
<accession>A0A810PW72</accession>
<feature type="region of interest" description="Disordered" evidence="2">
    <location>
        <begin position="25"/>
        <end position="73"/>
    </location>
</feature>
<protein>
    <recommendedName>
        <fullName evidence="4">DUF5067 domain-containing protein</fullName>
    </recommendedName>
</protein>
<dbReference type="KEGG" id="vcop:MM50RIKEN_02220"/>
<gene>
    <name evidence="5" type="ORF">MM50RIKEN_02220</name>
</gene>
<dbReference type="RefSeq" id="WP_213541408.1">
    <property type="nucleotide sequence ID" value="NZ_AP023418.1"/>
</dbReference>
<sequence>MKRLFAALLSLVLALLLMGCSSAPANDPTPGQADAPVEDKTDLPAGEQSNDSTGGKEDTNADDTGRDAQNTGEGQVGDYAVKITGVRLGKDYDGADAIILDYDFTNNSDETTSAMESLYFQLFQDGVELDFTIITGDDNYDSDSYMKDIRPGVTLSCQCAYVLGNTTSPVEVEVKSISDSFKSKVLYNVDLSALS</sequence>
<dbReference type="InterPro" id="IPR031989">
    <property type="entry name" value="DUF5067"/>
</dbReference>
<dbReference type="EMBL" id="AP023418">
    <property type="protein sequence ID" value="BCK80459.1"/>
    <property type="molecule type" value="Genomic_DNA"/>
</dbReference>
<name>A0A810PW72_9FIRM</name>
<reference evidence="5" key="1">
    <citation type="submission" date="2020-09" db="EMBL/GenBank/DDBJ databases">
        <title>New species isolated from human feces.</title>
        <authorList>
            <person name="Kitahara M."/>
            <person name="Shigeno Y."/>
            <person name="Shime M."/>
            <person name="Matsumoto Y."/>
            <person name="Nakamura S."/>
            <person name="Motooka D."/>
            <person name="Fukuoka S."/>
            <person name="Nishikawa H."/>
            <person name="Benno Y."/>
        </authorList>
    </citation>
    <scope>NUCLEOTIDE SEQUENCE</scope>
    <source>
        <strain evidence="5">MM50</strain>
    </source>
</reference>
<evidence type="ECO:0000313" key="5">
    <source>
        <dbReference type="EMBL" id="BCK80459.1"/>
    </source>
</evidence>
<proteinExistence type="predicted"/>